<comment type="catalytic activity">
    <reaction evidence="7">
        <text>Couples ATP hydrolysis with the unwinding of duplex DNA by translocating in the 3'-5' direction.</text>
        <dbReference type="EC" id="5.6.2.4"/>
    </reaction>
</comment>
<gene>
    <name evidence="11" type="ORF">B0H16DRAFT_1455064</name>
</gene>
<dbReference type="SMART" id="SM00490">
    <property type="entry name" value="HELICc"/>
    <property type="match status" value="1"/>
</dbReference>
<evidence type="ECO:0000256" key="5">
    <source>
        <dbReference type="ARBA" id="ARBA00023235"/>
    </source>
</evidence>
<dbReference type="GO" id="GO:0005524">
    <property type="term" value="F:ATP binding"/>
    <property type="evidence" value="ECO:0007669"/>
    <property type="project" value="UniProtKB-KW"/>
</dbReference>
<comment type="similarity">
    <text evidence="1">Belongs to the helicase family. RecQ subfamily.</text>
</comment>
<keyword evidence="3" id="KW-0067">ATP-binding</keyword>
<dbReference type="InterPro" id="IPR001650">
    <property type="entry name" value="Helicase_C-like"/>
</dbReference>
<dbReference type="GO" id="GO:0000724">
    <property type="term" value="P:double-strand break repair via homologous recombination"/>
    <property type="evidence" value="ECO:0007669"/>
    <property type="project" value="TreeGrafter"/>
</dbReference>
<dbReference type="InterPro" id="IPR011545">
    <property type="entry name" value="DEAD/DEAH_box_helicase_dom"/>
</dbReference>
<keyword evidence="6" id="KW-0539">Nucleus</keyword>
<evidence type="ECO:0000259" key="10">
    <source>
        <dbReference type="PROSITE" id="PS51194"/>
    </source>
</evidence>
<keyword evidence="5" id="KW-0413">Isomerase</keyword>
<dbReference type="SMART" id="SM00487">
    <property type="entry name" value="DEXDc"/>
    <property type="match status" value="1"/>
</dbReference>
<evidence type="ECO:0000256" key="3">
    <source>
        <dbReference type="ARBA" id="ARBA00022840"/>
    </source>
</evidence>
<dbReference type="GO" id="GO:0009378">
    <property type="term" value="F:four-way junction helicase activity"/>
    <property type="evidence" value="ECO:0007669"/>
    <property type="project" value="TreeGrafter"/>
</dbReference>
<evidence type="ECO:0000313" key="11">
    <source>
        <dbReference type="EMBL" id="KAJ7763810.1"/>
    </source>
</evidence>
<keyword evidence="2" id="KW-0547">Nucleotide-binding</keyword>
<dbReference type="GO" id="GO:0005634">
    <property type="term" value="C:nucleus"/>
    <property type="evidence" value="ECO:0007669"/>
    <property type="project" value="TreeGrafter"/>
</dbReference>
<reference evidence="11" key="1">
    <citation type="submission" date="2023-03" db="EMBL/GenBank/DDBJ databases">
        <title>Massive genome expansion in bonnet fungi (Mycena s.s.) driven by repeated elements and novel gene families across ecological guilds.</title>
        <authorList>
            <consortium name="Lawrence Berkeley National Laboratory"/>
            <person name="Harder C.B."/>
            <person name="Miyauchi S."/>
            <person name="Viragh M."/>
            <person name="Kuo A."/>
            <person name="Thoen E."/>
            <person name="Andreopoulos B."/>
            <person name="Lu D."/>
            <person name="Skrede I."/>
            <person name="Drula E."/>
            <person name="Henrissat B."/>
            <person name="Morin E."/>
            <person name="Kohler A."/>
            <person name="Barry K."/>
            <person name="LaButti K."/>
            <person name="Morin E."/>
            <person name="Salamov A."/>
            <person name="Lipzen A."/>
            <person name="Mereny Z."/>
            <person name="Hegedus B."/>
            <person name="Baldrian P."/>
            <person name="Stursova M."/>
            <person name="Weitz H."/>
            <person name="Taylor A."/>
            <person name="Grigoriev I.V."/>
            <person name="Nagy L.G."/>
            <person name="Martin F."/>
            <person name="Kauserud H."/>
        </authorList>
    </citation>
    <scope>NUCLEOTIDE SEQUENCE</scope>
    <source>
        <strain evidence="11">CBHHK182m</strain>
    </source>
</reference>
<keyword evidence="12" id="KW-1185">Reference proteome</keyword>
<accession>A0AAD7NJR7</accession>
<keyword evidence="4" id="KW-0238">DNA-binding</keyword>
<evidence type="ECO:0000256" key="1">
    <source>
        <dbReference type="ARBA" id="ARBA00005446"/>
    </source>
</evidence>
<dbReference type="Proteomes" id="UP001215598">
    <property type="component" value="Unassembled WGS sequence"/>
</dbReference>
<dbReference type="PROSITE" id="PS51192">
    <property type="entry name" value="HELICASE_ATP_BIND_1"/>
    <property type="match status" value="1"/>
</dbReference>
<proteinExistence type="inferred from homology"/>
<dbReference type="InterPro" id="IPR014001">
    <property type="entry name" value="Helicase_ATP-bd"/>
</dbReference>
<dbReference type="Pfam" id="PF00271">
    <property type="entry name" value="Helicase_C"/>
    <property type="match status" value="1"/>
</dbReference>
<evidence type="ECO:0000259" key="9">
    <source>
        <dbReference type="PROSITE" id="PS51192"/>
    </source>
</evidence>
<dbReference type="SUPFAM" id="SSF52540">
    <property type="entry name" value="P-loop containing nucleoside triphosphate hydrolases"/>
    <property type="match status" value="2"/>
</dbReference>
<evidence type="ECO:0000256" key="6">
    <source>
        <dbReference type="ARBA" id="ARBA00023242"/>
    </source>
</evidence>
<dbReference type="Pfam" id="PF00270">
    <property type="entry name" value="DEAD"/>
    <property type="match status" value="1"/>
</dbReference>
<dbReference type="GO" id="GO:0005737">
    <property type="term" value="C:cytoplasm"/>
    <property type="evidence" value="ECO:0007669"/>
    <property type="project" value="TreeGrafter"/>
</dbReference>
<evidence type="ECO:0000256" key="2">
    <source>
        <dbReference type="ARBA" id="ARBA00022741"/>
    </source>
</evidence>
<comment type="caution">
    <text evidence="11">The sequence shown here is derived from an EMBL/GenBank/DDBJ whole genome shotgun (WGS) entry which is preliminary data.</text>
</comment>
<sequence>MSTDACGLCNQAHASEDSCDSSDVNNSSLPDFQQYSWGIVTTPVLRSVSIGVNQDISLFVCLTCTNAYTTTNIVSHLGTHPGRLTPDVKREILEIGNRSSLEAHYPSWATEGSTIPRPEIAGVSLKQNMKGCPMCAYTAVHDKVVDHMKTKKHTGTILVGLCAQVLNSGATKSNIRVDPRPPPVQTSNGPVPDILAEFRDFDWRAHRKPEIPNARMISPWLMRTRWHEQVLPYRPHVAELLQLVAMPSLTEQLPGRLHESVKQYFRHATELLDHTSELVLQLLNSKNPDKDGINNTPLHAHHQRDKTLTQYATVVTRLLAALLRPRTQYTFPTSVDLSNALEAFRAVGENANNQPALHSILMALWKTQWPSDREQHFPDPTMCFLMLFSVKKEGEFAQPKETTGPIAKLCRGIQLAMVQEIHRLVKLGDVPTQMAAWEIVAPFCVEKQMTTFNSLMSLQHYATDLTYRSMSLPRIWWVDRDTWEVMLYEGKRITLTQLGDIFDSLEKKIVDLWDNDVMLGLGLHVKYADLADNLAQTRTGYSFLDDPSNPFSALGTAFADKLFADPELLAKFVTVDADGKQHLNVVFCRQWMMSLAKLEGLIMLAIDMMSGAPPRGTELVSMLACNTENRGRNLRALGHFLAIVRQYDKTTNNLQSDRLIPHAVSAVNADILVQLHTFARPWARFLAKILFPTNLELIARYGEMLFMDFGKEFTSDKLSALMAEWSGKTLGWEMKISDFRQINIAWRRKLCRGPYSIEAIESDTTSIINALQAGHSPPTENRTYGLSPDAWLGASEDVFHLYLLASIEWQKVLKVVPGGLALPYKDATRDKFDGLVVRGIIKMNNSLSMAAEPVSHPPIDATLQQMFMDFQRKSTQADAVIVSKQDETLRAITDLRADVDCLRRQIQGMAPAAVILPAPLRQRAITPRMHSIPSNLLQSGLLQALWVLLLQPPAEWPIATPIGPTPAVWWLKEFAVPTSPSQQEDLLASLQRVYGAQADWRDPQQYHALKAVLALRNDIIVAMKTGSGKTLVAILPSMVEQGYTVIIVPLLALLEDWIRRLDSLNIRYERFLGAKGPATLSGQHNLILVSSDIARTPRWRDAIEKLHSGRKPVLRYVVDEVGYYFTDLASGFRNHAFLNPFQLRQFPCQVVLMGAAIPPAAEAYLVKQFLLADHIRFSTTCDRTELLIKIMPACRNLAERLTKAQKIIEDIQALPQWKPRSRFLGFVSSYEDGQAAAKFLKLPFYHAHSPEHPITDEARQKIYNDWVAGVTLGIIATTALGAGNDYPHVLATIHIDVPWDVVTFVQQCGRAGRDGRKAVNHVIPHKSPRRLKDVDPENGDMGGAQVMQDIVYHNAKKSYPESCTVYAITSFIDGKGSTFCALAVHCNDVSAAKEASAKECLAKFLPTATPSPSLPKNKSLPWNRPTDLKRKLTDAFGPVTETARKRNCALIEAKYGKLQVFKDLFDLVGQTCGYCFARGVKLEESAHKWSKCDKIAEAGQMAQINEFRVAINYPTKGGPCFRCYIASMGQNALHPEFVTGETVCTHPNLMLPLAYAIYATPELHHRAKAYFFPQANAKDWNSIQQYAEWFSTPHPEFAWQSMAMLKWASEYFLERVS</sequence>
<evidence type="ECO:0000256" key="4">
    <source>
        <dbReference type="ARBA" id="ARBA00023125"/>
    </source>
</evidence>
<dbReference type="PANTHER" id="PTHR13710:SF153">
    <property type="entry name" value="RECQ-LIKE DNA HELICASE BLM"/>
    <property type="match status" value="1"/>
</dbReference>
<evidence type="ECO:0000313" key="12">
    <source>
        <dbReference type="Proteomes" id="UP001215598"/>
    </source>
</evidence>
<dbReference type="InterPro" id="IPR027417">
    <property type="entry name" value="P-loop_NTPase"/>
</dbReference>
<dbReference type="GO" id="GO:0005694">
    <property type="term" value="C:chromosome"/>
    <property type="evidence" value="ECO:0007669"/>
    <property type="project" value="TreeGrafter"/>
</dbReference>
<feature type="domain" description="Helicase C-terminal" evidence="10">
    <location>
        <begin position="1206"/>
        <end position="1358"/>
    </location>
</feature>
<evidence type="ECO:0000256" key="7">
    <source>
        <dbReference type="ARBA" id="ARBA00034617"/>
    </source>
</evidence>
<dbReference type="Gene3D" id="3.40.50.300">
    <property type="entry name" value="P-loop containing nucleotide triphosphate hydrolases"/>
    <property type="match status" value="2"/>
</dbReference>
<protein>
    <recommendedName>
        <fullName evidence="8">DNA 3'-5' helicase</fullName>
        <ecNumber evidence="8">5.6.2.4</ecNumber>
    </recommendedName>
</protein>
<dbReference type="PROSITE" id="PS51194">
    <property type="entry name" value="HELICASE_CTER"/>
    <property type="match status" value="1"/>
</dbReference>
<name>A0AAD7NJR7_9AGAR</name>
<dbReference type="EC" id="5.6.2.4" evidence="8"/>
<feature type="domain" description="Helicase ATP-binding" evidence="9">
    <location>
        <begin position="1010"/>
        <end position="1175"/>
    </location>
</feature>
<organism evidence="11 12">
    <name type="scientific">Mycena metata</name>
    <dbReference type="NCBI Taxonomy" id="1033252"/>
    <lineage>
        <taxon>Eukaryota</taxon>
        <taxon>Fungi</taxon>
        <taxon>Dikarya</taxon>
        <taxon>Basidiomycota</taxon>
        <taxon>Agaricomycotina</taxon>
        <taxon>Agaricomycetes</taxon>
        <taxon>Agaricomycetidae</taxon>
        <taxon>Agaricales</taxon>
        <taxon>Marasmiineae</taxon>
        <taxon>Mycenaceae</taxon>
        <taxon>Mycena</taxon>
    </lineage>
</organism>
<dbReference type="EMBL" id="JARKIB010000029">
    <property type="protein sequence ID" value="KAJ7763810.1"/>
    <property type="molecule type" value="Genomic_DNA"/>
</dbReference>
<dbReference type="GO" id="GO:0043138">
    <property type="term" value="F:3'-5' DNA helicase activity"/>
    <property type="evidence" value="ECO:0007669"/>
    <property type="project" value="UniProtKB-EC"/>
</dbReference>
<dbReference type="PANTHER" id="PTHR13710">
    <property type="entry name" value="DNA HELICASE RECQ FAMILY MEMBER"/>
    <property type="match status" value="1"/>
</dbReference>
<evidence type="ECO:0000256" key="8">
    <source>
        <dbReference type="ARBA" id="ARBA00034808"/>
    </source>
</evidence>
<dbReference type="GO" id="GO:0003677">
    <property type="term" value="F:DNA binding"/>
    <property type="evidence" value="ECO:0007669"/>
    <property type="project" value="UniProtKB-KW"/>
</dbReference>